<dbReference type="InterPro" id="IPR005693">
    <property type="entry name" value="Mce"/>
</dbReference>
<feature type="domain" description="Mce/MlaD" evidence="1">
    <location>
        <begin position="48"/>
        <end position="120"/>
    </location>
</feature>
<dbReference type="GO" id="GO:0005576">
    <property type="term" value="C:extracellular region"/>
    <property type="evidence" value="ECO:0007669"/>
    <property type="project" value="TreeGrafter"/>
</dbReference>
<dbReference type="NCBIfam" id="TIGR00996">
    <property type="entry name" value="Mtu_fam_mce"/>
    <property type="match status" value="1"/>
</dbReference>
<evidence type="ECO:0000313" key="4">
    <source>
        <dbReference type="Proteomes" id="UP000294257"/>
    </source>
</evidence>
<feature type="domain" description="Mammalian cell entry C-terminal" evidence="2">
    <location>
        <begin position="128"/>
        <end position="334"/>
    </location>
</feature>
<dbReference type="InterPro" id="IPR003399">
    <property type="entry name" value="Mce/MlaD"/>
</dbReference>
<dbReference type="PANTHER" id="PTHR33371:SF19">
    <property type="entry name" value="MCE-FAMILY PROTEIN MCE4A"/>
    <property type="match status" value="1"/>
</dbReference>
<sequence>MSRASRRSARQRRRRDQGLGVVFLVMLLALSWLTVAIYDKQFSSAAVVVLHVDRTGNQLVENADVKVRGLVVGQVREVQTGGQGATVALAIDQDKLDFLPHNVSARLLPKTLFGQRYVSLVIPSDAESRKLADGDVIKQDNSMRAIELEKALRDLMPLLQAVQPHKLASTLGSIAQALDGRGKPLGETLVAMNSYLTQLNPHMPALKNDITKFASTVEAYERAGPDIIDALSELTTTAKTIAEQRGGLSDMIGSLTTASDDLNKFLLANKENLIRLSDTSRPTLELLARYAPSLPCLFESVNRLKPNVDRVLGKGTGQPGLHVELTVKPSRGKGPGPVPGPGPRCYPSSGGVTPASFDGAAADLGMANSPSENQFIAELIAANQGVNPTEVPAWGSLLVGPLLRGTEVTLR</sequence>
<evidence type="ECO:0000259" key="1">
    <source>
        <dbReference type="Pfam" id="PF02470"/>
    </source>
</evidence>
<comment type="caution">
    <text evidence="3">The sequence shown here is derived from an EMBL/GenBank/DDBJ whole genome shotgun (WGS) entry which is preliminary data.</text>
</comment>
<dbReference type="PANTHER" id="PTHR33371">
    <property type="entry name" value="INTERMEMBRANE PHOSPHOLIPID TRANSPORT SYSTEM BINDING PROTEIN MLAD-RELATED"/>
    <property type="match status" value="1"/>
</dbReference>
<dbReference type="GO" id="GO:0051701">
    <property type="term" value="P:biological process involved in interaction with host"/>
    <property type="evidence" value="ECO:0007669"/>
    <property type="project" value="TreeGrafter"/>
</dbReference>
<dbReference type="EMBL" id="SGWQ01000022">
    <property type="protein sequence ID" value="RZS29438.1"/>
    <property type="molecule type" value="Genomic_DNA"/>
</dbReference>
<dbReference type="Pfam" id="PF11887">
    <property type="entry name" value="Mce4_CUP1"/>
    <property type="match status" value="1"/>
</dbReference>
<dbReference type="Proteomes" id="UP000294257">
    <property type="component" value="Unassembled WGS sequence"/>
</dbReference>
<dbReference type="Pfam" id="PF02470">
    <property type="entry name" value="MlaD"/>
    <property type="match status" value="1"/>
</dbReference>
<gene>
    <name evidence="3" type="ORF">EV193_1228</name>
</gene>
<keyword evidence="4" id="KW-1185">Reference proteome</keyword>
<evidence type="ECO:0000313" key="3">
    <source>
        <dbReference type="EMBL" id="RZS29438.1"/>
    </source>
</evidence>
<dbReference type="InterPro" id="IPR024516">
    <property type="entry name" value="Mce_C"/>
</dbReference>
<proteinExistence type="predicted"/>
<organism evidence="3 4">
    <name type="scientific">Herbihabitans rhizosphaerae</name>
    <dbReference type="NCBI Taxonomy" id="1872711"/>
    <lineage>
        <taxon>Bacteria</taxon>
        <taxon>Bacillati</taxon>
        <taxon>Actinomycetota</taxon>
        <taxon>Actinomycetes</taxon>
        <taxon>Pseudonocardiales</taxon>
        <taxon>Pseudonocardiaceae</taxon>
        <taxon>Herbihabitans</taxon>
    </lineage>
</organism>
<dbReference type="OrthoDB" id="3460188at2"/>
<accession>A0A4V2ER75</accession>
<reference evidence="3 4" key="1">
    <citation type="submission" date="2019-02" db="EMBL/GenBank/DDBJ databases">
        <title>Genomic Encyclopedia of Type Strains, Phase IV (KMG-IV): sequencing the most valuable type-strain genomes for metagenomic binning, comparative biology and taxonomic classification.</title>
        <authorList>
            <person name="Goeker M."/>
        </authorList>
    </citation>
    <scope>NUCLEOTIDE SEQUENCE [LARGE SCALE GENOMIC DNA]</scope>
    <source>
        <strain evidence="3 4">DSM 101727</strain>
    </source>
</reference>
<dbReference type="RefSeq" id="WP_130348898.1">
    <property type="nucleotide sequence ID" value="NZ_SGWQ01000022.1"/>
</dbReference>
<protein>
    <submittedName>
        <fullName evidence="3">Phospholipid/cholesterol/gamma-HCH transport system substrate-binding protein</fullName>
    </submittedName>
</protein>
<dbReference type="InterPro" id="IPR052336">
    <property type="entry name" value="MlaD_Phospholipid_Transporter"/>
</dbReference>
<evidence type="ECO:0000259" key="2">
    <source>
        <dbReference type="Pfam" id="PF11887"/>
    </source>
</evidence>
<name>A0A4V2ER75_9PSEU</name>
<dbReference type="AlphaFoldDB" id="A0A4V2ER75"/>